<evidence type="ECO:0000256" key="1">
    <source>
        <dbReference type="SAM" id="Coils"/>
    </source>
</evidence>
<keyword evidence="1" id="KW-0175">Coiled coil</keyword>
<gene>
    <name evidence="2" type="ORF">NEIELOOT_00578</name>
</gene>
<dbReference type="Proteomes" id="UP000005536">
    <property type="component" value="Unassembled WGS sequence"/>
</dbReference>
<dbReference type="EMBL" id="ADBF01000013">
    <property type="protein sequence ID" value="EFE50666.1"/>
    <property type="molecule type" value="Genomic_DNA"/>
</dbReference>
<reference evidence="2 3" key="1">
    <citation type="submission" date="2010-02" db="EMBL/GenBank/DDBJ databases">
        <authorList>
            <person name="Weinstock G."/>
            <person name="Sodergren E."/>
            <person name="Clifton S."/>
            <person name="Fulton L."/>
            <person name="Fulton B."/>
            <person name="Courtney L."/>
            <person name="Fronick C."/>
            <person name="Harrison M."/>
            <person name="Strong C."/>
            <person name="Farmer C."/>
            <person name="Delahaunty K."/>
            <person name="Markovic C."/>
            <person name="Hall O."/>
            <person name="Minx P."/>
            <person name="Tomlinson C."/>
            <person name="Mitreva M."/>
            <person name="Nelson J."/>
            <person name="Hou S."/>
            <person name="Wollam A."/>
            <person name="Pepin K.H."/>
            <person name="Johnson M."/>
            <person name="Bhonagiri V."/>
            <person name="Zhang X."/>
            <person name="Suruliraj S."/>
            <person name="Warren W."/>
            <person name="Chinwalla A."/>
            <person name="Mardis E.R."/>
            <person name="Wilson R.K."/>
        </authorList>
    </citation>
    <scope>NUCLEOTIDE SEQUENCE [LARGE SCALE GENOMIC DNA]</scope>
    <source>
        <strain evidence="2 3">ATCC 29315</strain>
    </source>
</reference>
<name>D4DNA9_NEIEG</name>
<comment type="caution">
    <text evidence="2">The sequence shown here is derived from an EMBL/GenBank/DDBJ whole genome shotgun (WGS) entry which is preliminary data.</text>
</comment>
<protein>
    <recommendedName>
        <fullName evidence="4">Tetratricopeptide repeat protein</fullName>
    </recommendedName>
</protein>
<dbReference type="SUPFAM" id="SSF81901">
    <property type="entry name" value="HCP-like"/>
    <property type="match status" value="1"/>
</dbReference>
<organism evidence="2 3">
    <name type="scientific">Neisseria elongata subsp. glycolytica ATCC 29315</name>
    <dbReference type="NCBI Taxonomy" id="546263"/>
    <lineage>
        <taxon>Bacteria</taxon>
        <taxon>Pseudomonadati</taxon>
        <taxon>Pseudomonadota</taxon>
        <taxon>Betaproteobacteria</taxon>
        <taxon>Neisseriales</taxon>
        <taxon>Neisseriaceae</taxon>
        <taxon>Neisseria</taxon>
    </lineage>
</organism>
<evidence type="ECO:0000313" key="3">
    <source>
        <dbReference type="Proteomes" id="UP000005536"/>
    </source>
</evidence>
<proteinExistence type="predicted"/>
<evidence type="ECO:0008006" key="4">
    <source>
        <dbReference type="Google" id="ProtNLM"/>
    </source>
</evidence>
<dbReference type="AlphaFoldDB" id="D4DNA9"/>
<feature type="coiled-coil region" evidence="1">
    <location>
        <begin position="77"/>
        <end position="104"/>
    </location>
</feature>
<accession>D4DNA9</accession>
<sequence>MSVWSLINEGVALFKNRKFDKAIEKLNQALDGIEDKNSQIQEQNDIQFYLGCCYLEQAMKAKGKESEQLFGQAVEHHQQQLRLAEQLEDKQNSLQEQIDAQSWLGHCYLEQALKAKDKEAEQLFGRAVEHYQQQLSLAGQLEDKQNSLQEQFYAQFWLGYIYLKQAVKIKDENSSKVKELTEKADKYFYFPSIICRN</sequence>
<evidence type="ECO:0000313" key="2">
    <source>
        <dbReference type="EMBL" id="EFE50666.1"/>
    </source>
</evidence>
<dbReference type="Gene3D" id="1.25.40.10">
    <property type="entry name" value="Tetratricopeptide repeat domain"/>
    <property type="match status" value="1"/>
</dbReference>
<feature type="coiled-coil region" evidence="1">
    <location>
        <begin position="16"/>
        <end position="43"/>
    </location>
</feature>
<dbReference type="InterPro" id="IPR011990">
    <property type="entry name" value="TPR-like_helical_dom_sf"/>
</dbReference>